<keyword evidence="2" id="KW-1185">Reference proteome</keyword>
<gene>
    <name evidence="1" type="ORF">SAMN05421747_13210</name>
</gene>
<dbReference type="AlphaFoldDB" id="A0A1I1MC77"/>
<dbReference type="Proteomes" id="UP000199577">
    <property type="component" value="Unassembled WGS sequence"/>
</dbReference>
<proteinExistence type="predicted"/>
<sequence>MERRNALRTWIAITNWNNEAGKLDGRSFGYNTQVVSAQTAGGIVIGWAGAQEAWLQEQQLAYGSG</sequence>
<accession>A0A1I1MC77</accession>
<protein>
    <submittedName>
        <fullName evidence="1">Uncharacterized protein</fullName>
    </submittedName>
</protein>
<reference evidence="2" key="1">
    <citation type="submission" date="2016-10" db="EMBL/GenBank/DDBJ databases">
        <authorList>
            <person name="Varghese N."/>
            <person name="Submissions S."/>
        </authorList>
    </citation>
    <scope>NUCLEOTIDE SEQUENCE [LARGE SCALE GENOMIC DNA]</scope>
    <source>
        <strain evidence="2">DSM 22900</strain>
    </source>
</reference>
<dbReference type="EMBL" id="FOLL01000032">
    <property type="protein sequence ID" value="SFC82716.1"/>
    <property type="molecule type" value="Genomic_DNA"/>
</dbReference>
<dbReference type="STRING" id="623281.SAMN05421747_13210"/>
<name>A0A1I1MC77_9SPHI</name>
<evidence type="ECO:0000313" key="2">
    <source>
        <dbReference type="Proteomes" id="UP000199577"/>
    </source>
</evidence>
<organism evidence="1 2">
    <name type="scientific">Parapedobacter composti</name>
    <dbReference type="NCBI Taxonomy" id="623281"/>
    <lineage>
        <taxon>Bacteria</taxon>
        <taxon>Pseudomonadati</taxon>
        <taxon>Bacteroidota</taxon>
        <taxon>Sphingobacteriia</taxon>
        <taxon>Sphingobacteriales</taxon>
        <taxon>Sphingobacteriaceae</taxon>
        <taxon>Parapedobacter</taxon>
    </lineage>
</organism>
<evidence type="ECO:0000313" key="1">
    <source>
        <dbReference type="EMBL" id="SFC82716.1"/>
    </source>
</evidence>